<feature type="signal peptide" evidence="2">
    <location>
        <begin position="1"/>
        <end position="18"/>
    </location>
</feature>
<dbReference type="InterPro" id="IPR037401">
    <property type="entry name" value="SnoaL-like"/>
</dbReference>
<dbReference type="Gene3D" id="3.10.450.50">
    <property type="match status" value="2"/>
</dbReference>
<dbReference type="PANTHER" id="PTHR38436:SF1">
    <property type="entry name" value="ESTER CYCLASE"/>
    <property type="match status" value="1"/>
</dbReference>
<feature type="region of interest" description="Disordered" evidence="1">
    <location>
        <begin position="22"/>
        <end position="72"/>
    </location>
</feature>
<sequence length="337" mass="36061">MKKISLILTSILLMSALAACTSNSSTTEQPATTPTTENTGTGNPAATNPEATTPTEGATSTDPASTESASAQNAKIVANKKVVASMYQDVLNGHQADKIDMYLADDYKEHDPMIATGKEAFKTYIASFIKANPDYKVNVKGMIGQNDLVAVMNYPMANPDDPGQAAVDIFRVTDGKIVEHWNTVQSVTGASSMIQNLLPSASTTADVAATDKAIVASNAQFVSNFFNSFFVEHNTDAASGVVSESLVQHNVKMKDGIEPLVNNYLAQFRANPDSTATVVNMVAEGDMVLIQSQMKKNADDAGQSVVQIFRVENNEIAEMWMLSQDVPAKTVNENGMF</sequence>
<dbReference type="InterPro" id="IPR032710">
    <property type="entry name" value="NTF2-like_dom_sf"/>
</dbReference>
<dbReference type="PANTHER" id="PTHR38436">
    <property type="entry name" value="POLYKETIDE CYCLASE SNOAL-LIKE DOMAIN"/>
    <property type="match status" value="1"/>
</dbReference>
<protein>
    <recommendedName>
        <fullName evidence="3">SnoaL-like domain-containing protein</fullName>
    </recommendedName>
</protein>
<dbReference type="Proteomes" id="UP000094578">
    <property type="component" value="Unassembled WGS sequence"/>
</dbReference>
<comment type="caution">
    <text evidence="4">The sequence shown here is derived from an EMBL/GenBank/DDBJ whole genome shotgun (WGS) entry which is preliminary data.</text>
</comment>
<dbReference type="GO" id="GO:0030638">
    <property type="term" value="P:polyketide metabolic process"/>
    <property type="evidence" value="ECO:0007669"/>
    <property type="project" value="InterPro"/>
</dbReference>
<organism evidence="4 5">
    <name type="scientific">Paenibacillus nuruki</name>
    <dbReference type="NCBI Taxonomy" id="1886670"/>
    <lineage>
        <taxon>Bacteria</taxon>
        <taxon>Bacillati</taxon>
        <taxon>Bacillota</taxon>
        <taxon>Bacilli</taxon>
        <taxon>Bacillales</taxon>
        <taxon>Paenibacillaceae</taxon>
        <taxon>Paenibacillus</taxon>
    </lineage>
</organism>
<dbReference type="EMBL" id="MDER01000036">
    <property type="protein sequence ID" value="ODP28532.1"/>
    <property type="molecule type" value="Genomic_DNA"/>
</dbReference>
<feature type="compositionally biased region" description="Polar residues" evidence="1">
    <location>
        <begin position="60"/>
        <end position="72"/>
    </location>
</feature>
<evidence type="ECO:0000259" key="3">
    <source>
        <dbReference type="Pfam" id="PF12680"/>
    </source>
</evidence>
<dbReference type="Pfam" id="PF12680">
    <property type="entry name" value="SnoaL_2"/>
    <property type="match status" value="1"/>
</dbReference>
<dbReference type="PROSITE" id="PS51257">
    <property type="entry name" value="PROKAR_LIPOPROTEIN"/>
    <property type="match status" value="1"/>
</dbReference>
<evidence type="ECO:0000256" key="2">
    <source>
        <dbReference type="SAM" id="SignalP"/>
    </source>
</evidence>
<dbReference type="AlphaFoldDB" id="A0A1E3L3Z1"/>
<dbReference type="SUPFAM" id="SSF54427">
    <property type="entry name" value="NTF2-like"/>
    <property type="match status" value="2"/>
</dbReference>
<dbReference type="InterPro" id="IPR009959">
    <property type="entry name" value="Cyclase_SnoaL-like"/>
</dbReference>
<feature type="domain" description="SnoaL-like" evidence="3">
    <location>
        <begin position="224"/>
        <end position="319"/>
    </location>
</feature>
<feature type="compositionally biased region" description="Low complexity" evidence="1">
    <location>
        <begin position="26"/>
        <end position="59"/>
    </location>
</feature>
<evidence type="ECO:0000313" key="5">
    <source>
        <dbReference type="Proteomes" id="UP000094578"/>
    </source>
</evidence>
<feature type="chain" id="PRO_5038404217" description="SnoaL-like domain-containing protein" evidence="2">
    <location>
        <begin position="19"/>
        <end position="337"/>
    </location>
</feature>
<dbReference type="Pfam" id="PF07366">
    <property type="entry name" value="SnoaL"/>
    <property type="match status" value="1"/>
</dbReference>
<accession>A0A1E3L3Z1</accession>
<evidence type="ECO:0000313" key="4">
    <source>
        <dbReference type="EMBL" id="ODP28532.1"/>
    </source>
</evidence>
<keyword evidence="2" id="KW-0732">Signal</keyword>
<evidence type="ECO:0000256" key="1">
    <source>
        <dbReference type="SAM" id="MobiDB-lite"/>
    </source>
</evidence>
<name>A0A1E3L3Z1_9BACL</name>
<reference evidence="4 5" key="1">
    <citation type="submission" date="2016-08" db="EMBL/GenBank/DDBJ databases">
        <title>Genome sequencing of Paenibacillus sp. TI45-13ar, isolated from Korean traditional nuruk.</title>
        <authorList>
            <person name="Kim S.-J."/>
        </authorList>
    </citation>
    <scope>NUCLEOTIDE SEQUENCE [LARGE SCALE GENOMIC DNA]</scope>
    <source>
        <strain evidence="4 5">TI45-13ar</strain>
    </source>
</reference>
<dbReference type="RefSeq" id="WP_069327504.1">
    <property type="nucleotide sequence ID" value="NZ_MDER01000036.1"/>
</dbReference>
<proteinExistence type="predicted"/>
<keyword evidence="5" id="KW-1185">Reference proteome</keyword>
<gene>
    <name evidence="4" type="ORF">PTI45_02077</name>
</gene>